<dbReference type="AlphaFoldDB" id="A0A2R5G6E7"/>
<feature type="transmembrane region" description="Helical" evidence="2">
    <location>
        <begin position="32"/>
        <end position="49"/>
    </location>
</feature>
<dbReference type="InterPro" id="IPR032514">
    <property type="entry name" value="GtaA_central"/>
</dbReference>
<keyword evidence="2" id="KW-0472">Membrane</keyword>
<dbReference type="GO" id="GO:0005975">
    <property type="term" value="P:carbohydrate metabolic process"/>
    <property type="evidence" value="ECO:0007669"/>
    <property type="project" value="InterPro"/>
</dbReference>
<reference evidence="6 7" key="1">
    <citation type="submission" date="2017-12" db="EMBL/GenBank/DDBJ databases">
        <title>Sequencing, de novo assembly and annotation of complete genome of a new Thraustochytrid species, strain FCC1311.</title>
        <authorList>
            <person name="Sedici K."/>
            <person name="Godart F."/>
            <person name="Aiese Cigliano R."/>
            <person name="Sanseverino W."/>
            <person name="Barakat M."/>
            <person name="Ortet P."/>
            <person name="Marechal E."/>
            <person name="Cagnac O."/>
            <person name="Amato A."/>
        </authorList>
    </citation>
    <scope>NUCLEOTIDE SEQUENCE [LARGE SCALE GENOMIC DNA]</scope>
</reference>
<dbReference type="InParanoid" id="A0A2R5G6E7"/>
<evidence type="ECO:0000313" key="7">
    <source>
        <dbReference type="Proteomes" id="UP000241890"/>
    </source>
</evidence>
<evidence type="ECO:0000256" key="1">
    <source>
        <dbReference type="SAM" id="MobiDB-lite"/>
    </source>
</evidence>
<feature type="domain" description="Glutaminase A central" evidence="4">
    <location>
        <begin position="401"/>
        <end position="750"/>
    </location>
</feature>
<dbReference type="PANTHER" id="PTHR31987">
    <property type="entry name" value="GLUTAMINASE A-RELATED"/>
    <property type="match status" value="1"/>
</dbReference>
<keyword evidence="2" id="KW-1133">Transmembrane helix</keyword>
<dbReference type="EMBL" id="BEYU01000021">
    <property type="protein sequence ID" value="GBG26570.1"/>
    <property type="molecule type" value="Genomic_DNA"/>
</dbReference>
<protein>
    <submittedName>
        <fullName evidence="6">Glutaminase A</fullName>
    </submittedName>
</protein>
<dbReference type="InterPro" id="IPR052743">
    <property type="entry name" value="Glutaminase_GtaA"/>
</dbReference>
<dbReference type="Proteomes" id="UP000241890">
    <property type="component" value="Unassembled WGS sequence"/>
</dbReference>
<keyword evidence="2" id="KW-0812">Transmembrane</keyword>
<feature type="domain" description="DUF4964" evidence="3">
    <location>
        <begin position="70"/>
        <end position="126"/>
    </location>
</feature>
<dbReference type="Pfam" id="PF17168">
    <property type="entry name" value="DUF5127"/>
    <property type="match status" value="1"/>
</dbReference>
<keyword evidence="7" id="KW-1185">Reference proteome</keyword>
<accession>A0A2R5G6E7</accession>
<evidence type="ECO:0000259" key="3">
    <source>
        <dbReference type="Pfam" id="PF16334"/>
    </source>
</evidence>
<feature type="region of interest" description="Disordered" evidence="1">
    <location>
        <begin position="296"/>
        <end position="315"/>
    </location>
</feature>
<evidence type="ECO:0000313" key="6">
    <source>
        <dbReference type="EMBL" id="GBG26570.1"/>
    </source>
</evidence>
<dbReference type="Pfam" id="PF16334">
    <property type="entry name" value="DUF4964"/>
    <property type="match status" value="1"/>
</dbReference>
<dbReference type="InterPro" id="IPR032515">
    <property type="entry name" value="DUF4964"/>
</dbReference>
<dbReference type="InterPro" id="IPR033433">
    <property type="entry name" value="GtaA_N"/>
</dbReference>
<organism evidence="6 7">
    <name type="scientific">Hondaea fermentalgiana</name>
    <dbReference type="NCBI Taxonomy" id="2315210"/>
    <lineage>
        <taxon>Eukaryota</taxon>
        <taxon>Sar</taxon>
        <taxon>Stramenopiles</taxon>
        <taxon>Bigyra</taxon>
        <taxon>Labyrinthulomycetes</taxon>
        <taxon>Thraustochytrida</taxon>
        <taxon>Thraustochytriidae</taxon>
        <taxon>Hondaea</taxon>
    </lineage>
</organism>
<dbReference type="SUPFAM" id="SSF48208">
    <property type="entry name" value="Six-hairpin glycosidases"/>
    <property type="match status" value="1"/>
</dbReference>
<evidence type="ECO:0000259" key="4">
    <source>
        <dbReference type="Pfam" id="PF16335"/>
    </source>
</evidence>
<proteinExistence type="predicted"/>
<dbReference type="Pfam" id="PF16335">
    <property type="entry name" value="GtaA_6_Hairpin"/>
    <property type="match status" value="1"/>
</dbReference>
<comment type="caution">
    <text evidence="6">The sequence shown here is derived from an EMBL/GenBank/DDBJ whole genome shotgun (WGS) entry which is preliminary data.</text>
</comment>
<dbReference type="PANTHER" id="PTHR31987:SF1">
    <property type="entry name" value="GLUTAMINASE A"/>
    <property type="match status" value="1"/>
</dbReference>
<sequence>MDHTYVRLEEAKAEAQPTQQQPLSWRRRGRQLGLTTLAAVCVTAITVFFCGACPEGLQRLVLAKNDGPVAFQPPTIPLLMLDPYFQVHMMAEKATDDVTRGWYSDMREMQGMIRVDGTSYRFLGACTVNSDDCPAPMEQVSVDIGTVRTDFVFHDPQGRVELRVTYMGTPYTDDEELFARPVGYVVHDVESLDGNDHDVQLYLDASAEHATFEADDVVEWDGWEQSGLKGIRVGTVAQQFLHRHGDKVNLDWGFLHLAAQPSAVDSEHKDAEGTHQPLTIVRGGGALDNRADFISTGHVSRTPDQGNPRPCGEGAEEDKTIISVSQDMQTVNEAKRHVVLVAYDDVYAVKYYGHKLKGFWREKYNSIQEAMGDAIKETDAMMAKGAAHDASEVEKLTKAGGAEYAAVTRIAYRQTMAALKLVWNEDLGTTWMFLKEISTNGDMNTVDVVYPASPALLYHNPMLLQKLLVPMLSFANNETSMEYSKPFSPHELGVYPVADHGTKAQEPMPMENTGNMFFMILAILQRSQDHAWVEPYYPMLKTWADYLNSTLPFPEHQLCTDDFRGPLGNNTNLAAKGIVALEAFAEICHTLDRADCAAYSTAAVHHAEVWTALARETVPMPHTRLAYGDEGSFSIVYNLLWQRLLQLGAKPFANYDDLAAEEVRFYLSIANAYGTPMDSRDHMVKTDWLSWAAAMAEEKADFERLFHGIFRFFNESTVRVPLSDFYNTVTAGPILHGFRDRPVIGALYAKMLLHSTEGEAK</sequence>
<gene>
    <name evidence="6" type="ORF">FCC1311_027912</name>
</gene>
<dbReference type="OrthoDB" id="3918848at2759"/>
<name>A0A2R5G6E7_9STRA</name>
<feature type="domain" description="Glutaminase A N-terminal" evidence="5">
    <location>
        <begin position="151"/>
        <end position="390"/>
    </location>
</feature>
<dbReference type="InterPro" id="IPR008928">
    <property type="entry name" value="6-hairpin_glycosidase_sf"/>
</dbReference>
<evidence type="ECO:0000256" key="2">
    <source>
        <dbReference type="SAM" id="Phobius"/>
    </source>
</evidence>
<evidence type="ECO:0000259" key="5">
    <source>
        <dbReference type="Pfam" id="PF17168"/>
    </source>
</evidence>